<dbReference type="Gene3D" id="3.40.50.150">
    <property type="entry name" value="Vaccinia Virus protein VP39"/>
    <property type="match status" value="1"/>
</dbReference>
<accession>A0A1F7GBT4</accession>
<dbReference type="CDD" id="cd02440">
    <property type="entry name" value="AdoMet_MTases"/>
    <property type="match status" value="1"/>
</dbReference>
<dbReference type="PANTHER" id="PTHR43861">
    <property type="entry name" value="TRANS-ACONITATE 2-METHYLTRANSFERASE-RELATED"/>
    <property type="match status" value="1"/>
</dbReference>
<reference evidence="1 2" key="1">
    <citation type="journal article" date="2016" name="Nat. Commun.">
        <title>Thousands of microbial genomes shed light on interconnected biogeochemical processes in an aquifer system.</title>
        <authorList>
            <person name="Anantharaman K."/>
            <person name="Brown C.T."/>
            <person name="Hug L.A."/>
            <person name="Sharon I."/>
            <person name="Castelle C.J."/>
            <person name="Probst A.J."/>
            <person name="Thomas B.C."/>
            <person name="Singh A."/>
            <person name="Wilkins M.J."/>
            <person name="Karaoz U."/>
            <person name="Brodie E.L."/>
            <person name="Williams K.H."/>
            <person name="Hubbard S.S."/>
            <person name="Banfield J.F."/>
        </authorList>
    </citation>
    <scope>NUCLEOTIDE SEQUENCE [LARGE SCALE GENOMIC DNA]</scope>
</reference>
<dbReference type="AlphaFoldDB" id="A0A1F7GBT4"/>
<comment type="caution">
    <text evidence="1">The sequence shown here is derived from an EMBL/GenBank/DDBJ whole genome shotgun (WGS) entry which is preliminary data.</text>
</comment>
<dbReference type="Proteomes" id="UP000177208">
    <property type="component" value="Unassembled WGS sequence"/>
</dbReference>
<dbReference type="EMBL" id="MFZG01000023">
    <property type="protein sequence ID" value="OGK16421.1"/>
    <property type="molecule type" value="Genomic_DNA"/>
</dbReference>
<protein>
    <recommendedName>
        <fullName evidence="3">Methyltransferase domain-containing protein</fullName>
    </recommendedName>
</protein>
<dbReference type="SUPFAM" id="SSF53335">
    <property type="entry name" value="S-adenosyl-L-methionine-dependent methyltransferases"/>
    <property type="match status" value="1"/>
</dbReference>
<evidence type="ECO:0000313" key="2">
    <source>
        <dbReference type="Proteomes" id="UP000177208"/>
    </source>
</evidence>
<dbReference type="Pfam" id="PF13489">
    <property type="entry name" value="Methyltransf_23"/>
    <property type="match status" value="1"/>
</dbReference>
<name>A0A1F7GBT4_9BACT</name>
<gene>
    <name evidence="1" type="ORF">A2774_03115</name>
</gene>
<organism evidence="1 2">
    <name type="scientific">Candidatus Roizmanbacteria bacterium RIFCSPHIGHO2_01_FULL_39_12c</name>
    <dbReference type="NCBI Taxonomy" id="1802031"/>
    <lineage>
        <taxon>Bacteria</taxon>
        <taxon>Candidatus Roizmaniibacteriota</taxon>
    </lineage>
</organism>
<proteinExistence type="predicted"/>
<sequence length="255" mass="29130">MKIKLKTKFPIAFNSPEHLTPFGTRFDQSANRRFNLNLYRFFSQTHLLKVLDLGCAGGNFVKDIIDDGHFAIGLEGSDWSKKFKRAAWAQIPDFLFTCDISKKFTVQMDGKPIKFDAVTAWEVMEHIKTEGLPALLKNVKNHLEPAGFFIASITSVPHIVDGINLHQTVKSKKWWLKFFNKNGFSQLSGHHDYFDGQFIRGGKVEKLGENKQAVFVLSLNPEKAPSIPGKPLIDKLYDRYWHLSKAHKLLRLLSD</sequence>
<evidence type="ECO:0008006" key="3">
    <source>
        <dbReference type="Google" id="ProtNLM"/>
    </source>
</evidence>
<evidence type="ECO:0000313" key="1">
    <source>
        <dbReference type="EMBL" id="OGK16421.1"/>
    </source>
</evidence>
<dbReference type="InterPro" id="IPR029063">
    <property type="entry name" value="SAM-dependent_MTases_sf"/>
</dbReference>